<dbReference type="Gene3D" id="3.40.1190.20">
    <property type="match status" value="1"/>
</dbReference>
<dbReference type="EMBL" id="CALLCH030000001">
    <property type="protein sequence ID" value="CAI4210231.1"/>
    <property type="molecule type" value="Genomic_DNA"/>
</dbReference>
<sequence>SAASTGPYMVKLSNGKHSPIVFPERTDADSQSQGRIPETTLKCIRHLRSLLPTASISVEVEKPGREGLTSLAEAADVIFYSRSWAEVAGLVHMGLRRRNGPITPRSPPTGVPR</sequence>
<evidence type="ECO:0000313" key="3">
    <source>
        <dbReference type="Proteomes" id="UP000838763"/>
    </source>
</evidence>
<dbReference type="AlphaFoldDB" id="A0A9P1M6F6"/>
<evidence type="ECO:0000313" key="2">
    <source>
        <dbReference type="EMBL" id="CAI4210231.1"/>
    </source>
</evidence>
<organism evidence="2 3">
    <name type="scientific">Parascedosporium putredinis</name>
    <dbReference type="NCBI Taxonomy" id="1442378"/>
    <lineage>
        <taxon>Eukaryota</taxon>
        <taxon>Fungi</taxon>
        <taxon>Dikarya</taxon>
        <taxon>Ascomycota</taxon>
        <taxon>Pezizomycotina</taxon>
        <taxon>Sordariomycetes</taxon>
        <taxon>Hypocreomycetidae</taxon>
        <taxon>Microascales</taxon>
        <taxon>Microascaceae</taxon>
        <taxon>Parascedosporium</taxon>
    </lineage>
</organism>
<dbReference type="Proteomes" id="UP000838763">
    <property type="component" value="Unassembled WGS sequence"/>
</dbReference>
<dbReference type="OrthoDB" id="204058at2759"/>
<dbReference type="InterPro" id="IPR029056">
    <property type="entry name" value="Ribokinase-like"/>
</dbReference>
<accession>A0A9P1M6F6</accession>
<keyword evidence="3" id="KW-1185">Reference proteome</keyword>
<reference evidence="2" key="1">
    <citation type="submission" date="2022-11" db="EMBL/GenBank/DDBJ databases">
        <authorList>
            <person name="Scott C."/>
            <person name="Bruce N."/>
        </authorList>
    </citation>
    <scope>NUCLEOTIDE SEQUENCE</scope>
</reference>
<gene>
    <name evidence="2" type="ORF">PPNO1_LOCUS38</name>
</gene>
<proteinExistence type="predicted"/>
<name>A0A9P1M6F6_9PEZI</name>
<protein>
    <submittedName>
        <fullName evidence="2">Uncharacterized protein</fullName>
    </submittedName>
</protein>
<comment type="caution">
    <text evidence="2">The sequence shown here is derived from an EMBL/GenBank/DDBJ whole genome shotgun (WGS) entry which is preliminary data.</text>
</comment>
<feature type="non-terminal residue" evidence="2">
    <location>
        <position position="113"/>
    </location>
</feature>
<evidence type="ECO:0000256" key="1">
    <source>
        <dbReference type="SAM" id="MobiDB-lite"/>
    </source>
</evidence>
<feature type="region of interest" description="Disordered" evidence="1">
    <location>
        <begin position="1"/>
        <end position="35"/>
    </location>
</feature>